<evidence type="ECO:0000313" key="4">
    <source>
        <dbReference type="Proteomes" id="UP000530268"/>
    </source>
</evidence>
<dbReference type="EMBL" id="JACIEI010000002">
    <property type="protein sequence ID" value="MBB3993357.1"/>
    <property type="molecule type" value="Genomic_DNA"/>
</dbReference>
<sequence length="125" mass="13260">MTFTDTYREEMLINRRARARRARFLGRAIGFGLTACFVVALRTEPQLRAAVQDLALAAIGGTAQQSANGIGNPQAAAIDSLGYAAGSEESLMLDRLGITGEAPRAAPTLSRMPQSRVKVNRPGSG</sequence>
<reference evidence="3 4" key="1">
    <citation type="submission" date="2020-08" db="EMBL/GenBank/DDBJ databases">
        <title>Genomic Encyclopedia of Type Strains, Phase IV (KMG-IV): sequencing the most valuable type-strain genomes for metagenomic binning, comparative biology and taxonomic classification.</title>
        <authorList>
            <person name="Goeker M."/>
        </authorList>
    </citation>
    <scope>NUCLEOTIDE SEQUENCE [LARGE SCALE GENOMIC DNA]</scope>
    <source>
        <strain evidence="3 4">DSM 102234</strain>
    </source>
</reference>
<keyword evidence="4" id="KW-1185">Reference proteome</keyword>
<comment type="caution">
    <text evidence="3">The sequence shown here is derived from an EMBL/GenBank/DDBJ whole genome shotgun (WGS) entry which is preliminary data.</text>
</comment>
<dbReference type="RefSeq" id="WP_184563352.1">
    <property type="nucleotide sequence ID" value="NZ_JACIEI010000002.1"/>
</dbReference>
<accession>A0A7W6E660</accession>
<dbReference type="AlphaFoldDB" id="A0A7W6E660"/>
<keyword evidence="2" id="KW-1133">Transmembrane helix</keyword>
<gene>
    <name evidence="3" type="ORF">GGR95_000985</name>
</gene>
<evidence type="ECO:0000256" key="1">
    <source>
        <dbReference type="SAM" id="MobiDB-lite"/>
    </source>
</evidence>
<name>A0A7W6E660_9RHOB</name>
<feature type="region of interest" description="Disordered" evidence="1">
    <location>
        <begin position="104"/>
        <end position="125"/>
    </location>
</feature>
<organism evidence="3 4">
    <name type="scientific">Sulfitobacter undariae</name>
    <dbReference type="NCBI Taxonomy" id="1563671"/>
    <lineage>
        <taxon>Bacteria</taxon>
        <taxon>Pseudomonadati</taxon>
        <taxon>Pseudomonadota</taxon>
        <taxon>Alphaproteobacteria</taxon>
        <taxon>Rhodobacterales</taxon>
        <taxon>Roseobacteraceae</taxon>
        <taxon>Sulfitobacter</taxon>
    </lineage>
</organism>
<feature type="transmembrane region" description="Helical" evidence="2">
    <location>
        <begin position="24"/>
        <end position="41"/>
    </location>
</feature>
<dbReference type="Proteomes" id="UP000530268">
    <property type="component" value="Unassembled WGS sequence"/>
</dbReference>
<protein>
    <submittedName>
        <fullName evidence="3">Uncharacterized protein</fullName>
    </submittedName>
</protein>
<evidence type="ECO:0000313" key="3">
    <source>
        <dbReference type="EMBL" id="MBB3993357.1"/>
    </source>
</evidence>
<keyword evidence="2" id="KW-0472">Membrane</keyword>
<keyword evidence="2" id="KW-0812">Transmembrane</keyword>
<proteinExistence type="predicted"/>
<evidence type="ECO:0000256" key="2">
    <source>
        <dbReference type="SAM" id="Phobius"/>
    </source>
</evidence>